<dbReference type="EMBL" id="RRCO01000003">
    <property type="protein sequence ID" value="RRJ25616.1"/>
    <property type="molecule type" value="Genomic_DNA"/>
</dbReference>
<dbReference type="PANTHER" id="PTHR46066">
    <property type="entry name" value="CHITINASE DOMAIN-CONTAINING PROTEIN 1 FAMILY MEMBER"/>
    <property type="match status" value="1"/>
</dbReference>
<keyword evidence="8" id="KW-1185">Reference proteome</keyword>
<dbReference type="RefSeq" id="WP_128674242.1">
    <property type="nucleotide sequence ID" value="NZ_RRCO01000003.1"/>
</dbReference>
<comment type="caution">
    <text evidence="7">The sequence shown here is derived from an EMBL/GenBank/DDBJ whole genome shotgun (WGS) entry which is preliminary data.</text>
</comment>
<protein>
    <submittedName>
        <fullName evidence="7">Glycosyl hydrolase family 18</fullName>
    </submittedName>
</protein>
<dbReference type="PROSITE" id="PS51910">
    <property type="entry name" value="GH18_2"/>
    <property type="match status" value="1"/>
</dbReference>
<evidence type="ECO:0000256" key="2">
    <source>
        <dbReference type="ARBA" id="ARBA00023295"/>
    </source>
</evidence>
<dbReference type="Pfam" id="PF00704">
    <property type="entry name" value="Glyco_hydro_18"/>
    <property type="match status" value="1"/>
</dbReference>
<evidence type="ECO:0000256" key="1">
    <source>
        <dbReference type="ARBA" id="ARBA00022801"/>
    </source>
</evidence>
<proteinExistence type="inferred from homology"/>
<dbReference type="GO" id="GO:0008061">
    <property type="term" value="F:chitin binding"/>
    <property type="evidence" value="ECO:0007669"/>
    <property type="project" value="InterPro"/>
</dbReference>
<dbReference type="InterPro" id="IPR029070">
    <property type="entry name" value="Chitinase_insertion_sf"/>
</dbReference>
<keyword evidence="5" id="KW-0472">Membrane</keyword>
<dbReference type="Proteomes" id="UP000272490">
    <property type="component" value="Unassembled WGS sequence"/>
</dbReference>
<keyword evidence="5" id="KW-1133">Transmembrane helix</keyword>
<feature type="transmembrane region" description="Helical" evidence="5">
    <location>
        <begin position="5"/>
        <end position="23"/>
    </location>
</feature>
<dbReference type="OrthoDB" id="9775889at2"/>
<dbReference type="InterPro" id="IPR001579">
    <property type="entry name" value="Glyco_hydro_18_chit_AS"/>
</dbReference>
<comment type="similarity">
    <text evidence="4">Belongs to the glycosyl hydrolase 18 family.</text>
</comment>
<accession>A0A3P3QWI5</accession>
<dbReference type="PANTHER" id="PTHR46066:SF2">
    <property type="entry name" value="CHITINASE DOMAIN-CONTAINING PROTEIN 1"/>
    <property type="match status" value="1"/>
</dbReference>
<name>A0A3P3QWI5_9FIRM</name>
<evidence type="ECO:0000313" key="7">
    <source>
        <dbReference type="EMBL" id="RRJ25616.1"/>
    </source>
</evidence>
<keyword evidence="5" id="KW-0812">Transmembrane</keyword>
<organism evidence="7 8">
    <name type="scientific">Lachnoanaerobaculum gingivalis</name>
    <dbReference type="NCBI Taxonomy" id="2490855"/>
    <lineage>
        <taxon>Bacteria</taxon>
        <taxon>Bacillati</taxon>
        <taxon>Bacillota</taxon>
        <taxon>Clostridia</taxon>
        <taxon>Lachnospirales</taxon>
        <taxon>Lachnospiraceae</taxon>
        <taxon>Lachnoanaerobaculum</taxon>
    </lineage>
</organism>
<sequence length="550" mass="62125">MKKKVLIGIVVVLCIILGIIFISREMDGIIGSKEKVTQEQLYQVEGDEVALVYNYSLQKAKAIYKDGVVYVPLNWTRAILNDKFYYSDDEKLLSYALPTEIVYANFENVDNNGKPLLLESDGKVYLSIETIKAYTDVWVDSYTDSEIKKMYINNTFGSYDVATIKSKSGLRVDADNWSASIENAELKKDENVTIVEQNEKWYKVFTQSGLMGYVKKNHLKNFTKAERQSAFVKPEYTSISMDEKVVLGWHQVTTAAANSGMEKVVANTSGMNVISPTWFKLSDNKGNYTSIASKDYVDAAHKKNLQVWPLIDNFSKDISTLKILSSSENRKNLISNLIADAKKYGFDGINIDFESLTQDNAPHFIQFIRELSVSCRNNKIVLSVDVPIPASYNMYYERDELAEVVDYVINMGYDEHYSGSDEGSSASIDFVKNSITDSLTEVPKEKLINAVPVYTRVWTKENDKVTSTALGMVGAATWVKENNVNLTWDEEVGQYVGQTTVGNATKYIWMEDERSMKLKMDAVKEADLAGVAVWKLGLEPKEIWDVISYK</sequence>
<evidence type="ECO:0000256" key="4">
    <source>
        <dbReference type="RuleBase" id="RU004453"/>
    </source>
</evidence>
<reference evidence="7 8" key="1">
    <citation type="submission" date="2018-11" db="EMBL/GenBank/DDBJ databases">
        <title>Genome sequencing of Lachnoanaerobaculum sp. KCOM 2030 (= ChDC B114).</title>
        <authorList>
            <person name="Kook J.-K."/>
            <person name="Park S.-N."/>
            <person name="Lim Y.K."/>
        </authorList>
    </citation>
    <scope>NUCLEOTIDE SEQUENCE [LARGE SCALE GENOMIC DNA]</scope>
    <source>
        <strain evidence="7 8">KCOM 2030</strain>
    </source>
</reference>
<dbReference type="SMART" id="SM00636">
    <property type="entry name" value="Glyco_18"/>
    <property type="match status" value="1"/>
</dbReference>
<keyword evidence="2 3" id="KW-0326">Glycosidase</keyword>
<dbReference type="PROSITE" id="PS01095">
    <property type="entry name" value="GH18_1"/>
    <property type="match status" value="1"/>
</dbReference>
<evidence type="ECO:0000256" key="3">
    <source>
        <dbReference type="RuleBase" id="RU000489"/>
    </source>
</evidence>
<evidence type="ECO:0000259" key="6">
    <source>
        <dbReference type="PROSITE" id="PS51910"/>
    </source>
</evidence>
<dbReference type="Gene3D" id="2.30.30.40">
    <property type="entry name" value="SH3 Domains"/>
    <property type="match status" value="1"/>
</dbReference>
<evidence type="ECO:0000313" key="8">
    <source>
        <dbReference type="Proteomes" id="UP000272490"/>
    </source>
</evidence>
<gene>
    <name evidence="7" type="ORF">EHV10_08305</name>
</gene>
<evidence type="ECO:0000256" key="5">
    <source>
        <dbReference type="SAM" id="Phobius"/>
    </source>
</evidence>
<dbReference type="GO" id="GO:0004553">
    <property type="term" value="F:hydrolase activity, hydrolyzing O-glycosyl compounds"/>
    <property type="evidence" value="ECO:0007669"/>
    <property type="project" value="InterPro"/>
</dbReference>
<dbReference type="SUPFAM" id="SSF51445">
    <property type="entry name" value="(Trans)glycosidases"/>
    <property type="match status" value="1"/>
</dbReference>
<dbReference type="InterPro" id="IPR011583">
    <property type="entry name" value="Chitinase_II/V-like_cat"/>
</dbReference>
<feature type="domain" description="GH18" evidence="6">
    <location>
        <begin position="243"/>
        <end position="550"/>
    </location>
</feature>
<dbReference type="Gene3D" id="3.20.20.80">
    <property type="entry name" value="Glycosidases"/>
    <property type="match status" value="1"/>
</dbReference>
<dbReference type="Gene3D" id="3.10.50.10">
    <property type="match status" value="1"/>
</dbReference>
<dbReference type="InterPro" id="IPR001223">
    <property type="entry name" value="Glyco_hydro18_cat"/>
</dbReference>
<keyword evidence="1 3" id="KW-0378">Hydrolase</keyword>
<dbReference type="AlphaFoldDB" id="A0A3P3QWI5"/>
<dbReference type="InterPro" id="IPR017853">
    <property type="entry name" value="GH"/>
</dbReference>
<dbReference type="GO" id="GO:0005975">
    <property type="term" value="P:carbohydrate metabolic process"/>
    <property type="evidence" value="ECO:0007669"/>
    <property type="project" value="InterPro"/>
</dbReference>